<accession>A0ABT2R126</accession>
<organism evidence="1 2">
    <name type="scientific">Alloalcanivorax balearicus MACL04</name>
    <dbReference type="NCBI Taxonomy" id="1177182"/>
    <lineage>
        <taxon>Bacteria</taxon>
        <taxon>Pseudomonadati</taxon>
        <taxon>Pseudomonadota</taxon>
        <taxon>Gammaproteobacteria</taxon>
        <taxon>Oceanospirillales</taxon>
        <taxon>Alcanivoracaceae</taxon>
        <taxon>Alloalcanivorax</taxon>
    </lineage>
</organism>
<comment type="caution">
    <text evidence="1">The sequence shown here is derived from an EMBL/GenBank/DDBJ whole genome shotgun (WGS) entry which is preliminary data.</text>
</comment>
<dbReference type="EMBL" id="ARXS01000016">
    <property type="protein sequence ID" value="MCU5783444.1"/>
    <property type="molecule type" value="Genomic_DNA"/>
</dbReference>
<name>A0ABT2R126_9GAMM</name>
<protein>
    <submittedName>
        <fullName evidence="1">Uncharacterized protein</fullName>
    </submittedName>
</protein>
<reference evidence="1" key="1">
    <citation type="submission" date="2012-09" db="EMBL/GenBank/DDBJ databases">
        <title>Genome Sequence of alkane-degrading Bacterium Alcanivorax balearicus MACL04.</title>
        <authorList>
            <person name="Lai Q."/>
            <person name="Shao Z."/>
        </authorList>
    </citation>
    <scope>NUCLEOTIDE SEQUENCE</scope>
    <source>
        <strain evidence="1">MACL04</strain>
    </source>
</reference>
<proteinExistence type="predicted"/>
<sequence>MQRRKDEKLAQVIQSNQILLRNEASQYKLRTFHTLLLGKFFKLNAVLRSHRAYDGQLMIFTYSSWQTRIGTNETFNIFPVINTTRIHDIGLLQPVLISELPLLIKRNRDLLKFIICRRGNVINSILGKVQMLYTFVSSRF</sequence>
<evidence type="ECO:0000313" key="1">
    <source>
        <dbReference type="EMBL" id="MCU5783444.1"/>
    </source>
</evidence>
<gene>
    <name evidence="1" type="ORF">MA04_02744</name>
</gene>
<dbReference type="Proteomes" id="UP001064106">
    <property type="component" value="Unassembled WGS sequence"/>
</dbReference>
<evidence type="ECO:0000313" key="2">
    <source>
        <dbReference type="Proteomes" id="UP001064106"/>
    </source>
</evidence>
<keyword evidence="2" id="KW-1185">Reference proteome</keyword>